<dbReference type="EMBL" id="UYJE01006486">
    <property type="protein sequence ID" value="VDI46320.1"/>
    <property type="molecule type" value="Genomic_DNA"/>
</dbReference>
<dbReference type="OrthoDB" id="10350065at2759"/>
<evidence type="ECO:0000313" key="2">
    <source>
        <dbReference type="Proteomes" id="UP000596742"/>
    </source>
</evidence>
<gene>
    <name evidence="1" type="ORF">MGAL_10B067077</name>
</gene>
<dbReference type="AlphaFoldDB" id="A0A8B6FBV2"/>
<accession>A0A8B6FBV2</accession>
<reference evidence="1" key="1">
    <citation type="submission" date="2018-11" db="EMBL/GenBank/DDBJ databases">
        <authorList>
            <person name="Alioto T."/>
            <person name="Alioto T."/>
        </authorList>
    </citation>
    <scope>NUCLEOTIDE SEQUENCE</scope>
</reference>
<comment type="caution">
    <text evidence="1">The sequence shown here is derived from an EMBL/GenBank/DDBJ whole genome shotgun (WGS) entry which is preliminary data.</text>
</comment>
<dbReference type="Proteomes" id="UP000596742">
    <property type="component" value="Unassembled WGS sequence"/>
</dbReference>
<sequence length="226" mass="23795">MSLGIGIGGVVSGTLMAACLGGCFQSSFRITNGQSIEKGCDFKDWAKGLSIGLVAGAITGVMCAEITNGACIWGINVAVVGDVAAGYTGMYANVYSTEIAGQLAPSLLSGISSEVYIDLSLTNKVSESVLGTVAGLIEERLDDKQKNRPISEHVTHHGQQFIKSFIIDLGSGVVSDVVDQVKNQNNETFSHVDRSDRGSHLEHFYGVSGTDHSSSIKSTYPDLESN</sequence>
<protein>
    <submittedName>
        <fullName evidence="1">Uncharacterized protein</fullName>
    </submittedName>
</protein>
<name>A0A8B6FBV2_MYTGA</name>
<proteinExistence type="predicted"/>
<organism evidence="1 2">
    <name type="scientific">Mytilus galloprovincialis</name>
    <name type="common">Mediterranean mussel</name>
    <dbReference type="NCBI Taxonomy" id="29158"/>
    <lineage>
        <taxon>Eukaryota</taxon>
        <taxon>Metazoa</taxon>
        <taxon>Spiralia</taxon>
        <taxon>Lophotrochozoa</taxon>
        <taxon>Mollusca</taxon>
        <taxon>Bivalvia</taxon>
        <taxon>Autobranchia</taxon>
        <taxon>Pteriomorphia</taxon>
        <taxon>Mytilida</taxon>
        <taxon>Mytiloidea</taxon>
        <taxon>Mytilidae</taxon>
        <taxon>Mytilinae</taxon>
        <taxon>Mytilus</taxon>
    </lineage>
</organism>
<evidence type="ECO:0000313" key="1">
    <source>
        <dbReference type="EMBL" id="VDI46320.1"/>
    </source>
</evidence>
<keyword evidence="2" id="KW-1185">Reference proteome</keyword>